<dbReference type="PIRSF" id="PIRSF006769">
    <property type="entry name" value="RibD"/>
    <property type="match status" value="1"/>
</dbReference>
<evidence type="ECO:0000256" key="1">
    <source>
        <dbReference type="ARBA" id="ARBA00002151"/>
    </source>
</evidence>
<evidence type="ECO:0000256" key="6">
    <source>
        <dbReference type="ARBA" id="ARBA00022619"/>
    </source>
</evidence>
<feature type="domain" description="CMP/dCMP-type deaminase" evidence="17">
    <location>
        <begin position="6"/>
        <end position="128"/>
    </location>
</feature>
<keyword evidence="9 13" id="KW-0862">Zinc</keyword>
<keyword evidence="11 13" id="KW-0560">Oxidoreductase</keyword>
<feature type="binding site" evidence="15">
    <location>
        <position position="175"/>
    </location>
    <ligand>
        <name>NADP(+)</name>
        <dbReference type="ChEBI" id="CHEBI:58349"/>
    </ligand>
</feature>
<dbReference type="EC" id="1.1.1.193" evidence="13"/>
<evidence type="ECO:0000256" key="5">
    <source>
        <dbReference type="ARBA" id="ARBA00007417"/>
    </source>
</evidence>
<dbReference type="Pfam" id="PF01872">
    <property type="entry name" value="RibD_C"/>
    <property type="match status" value="1"/>
</dbReference>
<dbReference type="InterPro" id="IPR002125">
    <property type="entry name" value="CMP_dCMP_dom"/>
</dbReference>
<dbReference type="AlphaFoldDB" id="A0A9W6D4Q6"/>
<keyword evidence="19" id="KW-1185">Reference proteome</keyword>
<organism evidence="18 19">
    <name type="scientific">Desulforhabdus amnigena</name>
    <dbReference type="NCBI Taxonomy" id="40218"/>
    <lineage>
        <taxon>Bacteria</taxon>
        <taxon>Pseudomonadati</taxon>
        <taxon>Thermodesulfobacteriota</taxon>
        <taxon>Syntrophobacteria</taxon>
        <taxon>Syntrophobacterales</taxon>
        <taxon>Syntrophobacteraceae</taxon>
        <taxon>Desulforhabdus</taxon>
    </lineage>
</organism>
<dbReference type="InterPro" id="IPR011549">
    <property type="entry name" value="RibD_C"/>
</dbReference>
<dbReference type="PROSITE" id="PS51747">
    <property type="entry name" value="CYT_DCMP_DEAMINASES_2"/>
    <property type="match status" value="1"/>
</dbReference>
<dbReference type="SUPFAM" id="SSF53927">
    <property type="entry name" value="Cytidine deaminase-like"/>
    <property type="match status" value="1"/>
</dbReference>
<comment type="caution">
    <text evidence="18">The sequence shown here is derived from an EMBL/GenBank/DDBJ whole genome shotgun (WGS) entry which is preliminary data.</text>
</comment>
<dbReference type="GO" id="GO:0009231">
    <property type="term" value="P:riboflavin biosynthetic process"/>
    <property type="evidence" value="ECO:0007669"/>
    <property type="project" value="UniProtKB-KW"/>
</dbReference>
<evidence type="ECO:0000256" key="12">
    <source>
        <dbReference type="ARBA" id="ARBA00023268"/>
    </source>
</evidence>
<feature type="binding site" evidence="16">
    <location>
        <position position="55"/>
    </location>
    <ligand>
        <name>Zn(2+)</name>
        <dbReference type="ChEBI" id="CHEBI:29105"/>
        <note>catalytic</note>
    </ligand>
</feature>
<evidence type="ECO:0000256" key="16">
    <source>
        <dbReference type="PIRSR" id="PIRSR006769-3"/>
    </source>
</evidence>
<dbReference type="Gene3D" id="3.40.430.10">
    <property type="entry name" value="Dihydrofolate Reductase, subunit A"/>
    <property type="match status" value="1"/>
</dbReference>
<comment type="pathway">
    <text evidence="3 13">Cofactor biosynthesis; riboflavin biosynthesis; 5-amino-6-(D-ribitylamino)uracil from GTP: step 3/4.</text>
</comment>
<name>A0A9W6D4Q6_9BACT</name>
<feature type="binding site" evidence="16">
    <location>
        <position position="89"/>
    </location>
    <ligand>
        <name>Zn(2+)</name>
        <dbReference type="ChEBI" id="CHEBI:29105"/>
        <note>catalytic</note>
    </ligand>
</feature>
<protein>
    <recommendedName>
        <fullName evidence="13">Riboflavin biosynthesis protein RibD</fullName>
    </recommendedName>
    <domain>
        <recommendedName>
            <fullName evidence="13">Diaminohydroxyphosphoribosylaminopyrimidine deaminase</fullName>
            <shortName evidence="13">DRAP deaminase</shortName>
            <ecNumber evidence="13">3.5.4.26</ecNumber>
        </recommendedName>
        <alternativeName>
            <fullName evidence="13">Riboflavin-specific deaminase</fullName>
        </alternativeName>
    </domain>
    <domain>
        <recommendedName>
            <fullName evidence="13">5-amino-6-(5-phosphoribosylamino)uracil reductase</fullName>
            <ecNumber evidence="13">1.1.1.193</ecNumber>
        </recommendedName>
        <alternativeName>
            <fullName evidence="13">HTP reductase</fullName>
        </alternativeName>
    </domain>
</protein>
<comment type="catalytic activity">
    <reaction evidence="13">
        <text>5-amino-6-(5-phospho-D-ribitylamino)uracil + NADP(+) = 5-amino-6-(5-phospho-D-ribosylamino)uracil + NADPH + H(+)</text>
        <dbReference type="Rhea" id="RHEA:17845"/>
        <dbReference type="ChEBI" id="CHEBI:15378"/>
        <dbReference type="ChEBI" id="CHEBI:57783"/>
        <dbReference type="ChEBI" id="CHEBI:58349"/>
        <dbReference type="ChEBI" id="CHEBI:58421"/>
        <dbReference type="ChEBI" id="CHEBI:58453"/>
        <dbReference type="EC" id="1.1.1.193"/>
    </reaction>
</comment>
<dbReference type="EC" id="3.5.4.26" evidence="13"/>
<dbReference type="Gene3D" id="3.40.140.10">
    <property type="entry name" value="Cytidine Deaminase, domain 2"/>
    <property type="match status" value="1"/>
</dbReference>
<dbReference type="CDD" id="cd01284">
    <property type="entry name" value="Riboflavin_deaminase-reductase"/>
    <property type="match status" value="1"/>
</dbReference>
<feature type="binding site" evidence="15">
    <location>
        <position position="212"/>
    </location>
    <ligand>
        <name>substrate</name>
    </ligand>
</feature>
<feature type="binding site" evidence="15">
    <location>
        <begin position="303"/>
        <end position="309"/>
    </location>
    <ligand>
        <name>NADP(+)</name>
        <dbReference type="ChEBI" id="CHEBI:58349"/>
    </ligand>
</feature>
<feature type="binding site" evidence="15">
    <location>
        <position position="173"/>
    </location>
    <ligand>
        <name>substrate</name>
    </ligand>
</feature>
<keyword evidence="8 13" id="KW-0378">Hydrolase</keyword>
<feature type="active site" description="Proton donor" evidence="14">
    <location>
        <position position="57"/>
    </location>
</feature>
<comment type="pathway">
    <text evidence="2 13">Cofactor biosynthesis; riboflavin biosynthesis; 5-amino-6-(D-ribitylamino)uracil from GTP: step 2/4.</text>
</comment>
<evidence type="ECO:0000256" key="9">
    <source>
        <dbReference type="ARBA" id="ARBA00022833"/>
    </source>
</evidence>
<dbReference type="GO" id="GO:0008835">
    <property type="term" value="F:diaminohydroxyphosphoribosylaminopyrimidine deaminase activity"/>
    <property type="evidence" value="ECO:0007669"/>
    <property type="project" value="UniProtKB-EC"/>
</dbReference>
<evidence type="ECO:0000313" key="19">
    <source>
        <dbReference type="Proteomes" id="UP001144372"/>
    </source>
</evidence>
<comment type="cofactor">
    <cofactor evidence="13 16">
        <name>Zn(2+)</name>
        <dbReference type="ChEBI" id="CHEBI:29105"/>
    </cofactor>
    <text evidence="13 16">Binds 1 zinc ion.</text>
</comment>
<accession>A0A9W6D4Q6</accession>
<proteinExistence type="inferred from homology"/>
<dbReference type="InterPro" id="IPR024072">
    <property type="entry name" value="DHFR-like_dom_sf"/>
</dbReference>
<feature type="binding site" evidence="15">
    <location>
        <position position="301"/>
    </location>
    <ligand>
        <name>substrate</name>
    </ligand>
</feature>
<feature type="binding site" evidence="16">
    <location>
        <position position="80"/>
    </location>
    <ligand>
        <name>Zn(2+)</name>
        <dbReference type="ChEBI" id="CHEBI:29105"/>
        <note>catalytic</note>
    </ligand>
</feature>
<evidence type="ECO:0000256" key="2">
    <source>
        <dbReference type="ARBA" id="ARBA00004882"/>
    </source>
</evidence>
<comment type="function">
    <text evidence="1 13">Converts 2,5-diamino-6-(ribosylamino)-4(3h)-pyrimidinone 5'-phosphate into 5-amino-6-(ribosylamino)-2,4(1h,3h)-pyrimidinedione 5'-phosphate.</text>
</comment>
<dbReference type="Proteomes" id="UP001144372">
    <property type="component" value="Unassembled WGS sequence"/>
</dbReference>
<dbReference type="InterPro" id="IPR050765">
    <property type="entry name" value="Riboflavin_Biosynth_HTPR"/>
</dbReference>
<evidence type="ECO:0000313" key="18">
    <source>
        <dbReference type="EMBL" id="GLI33146.1"/>
    </source>
</evidence>
<evidence type="ECO:0000256" key="11">
    <source>
        <dbReference type="ARBA" id="ARBA00023002"/>
    </source>
</evidence>
<dbReference type="InterPro" id="IPR002734">
    <property type="entry name" value="RibDG_C"/>
</dbReference>
<feature type="binding site" evidence="15">
    <location>
        <position position="201"/>
    </location>
    <ligand>
        <name>NADP(+)</name>
        <dbReference type="ChEBI" id="CHEBI:58349"/>
    </ligand>
</feature>
<evidence type="ECO:0000256" key="15">
    <source>
        <dbReference type="PIRSR" id="PIRSR006769-2"/>
    </source>
</evidence>
<dbReference type="FunFam" id="3.40.140.10:FF:000025">
    <property type="entry name" value="Riboflavin biosynthesis protein RibD"/>
    <property type="match status" value="1"/>
</dbReference>
<keyword evidence="10 13" id="KW-0521">NADP</keyword>
<gene>
    <name evidence="18" type="ORF">DAMNIGENAA_05790</name>
</gene>
<evidence type="ECO:0000256" key="10">
    <source>
        <dbReference type="ARBA" id="ARBA00022857"/>
    </source>
</evidence>
<reference evidence="18" key="1">
    <citation type="submission" date="2022-12" db="EMBL/GenBank/DDBJ databases">
        <title>Reference genome sequencing for broad-spectrum identification of bacterial and archaeal isolates by mass spectrometry.</title>
        <authorList>
            <person name="Sekiguchi Y."/>
            <person name="Tourlousse D.M."/>
        </authorList>
    </citation>
    <scope>NUCLEOTIDE SEQUENCE</scope>
    <source>
        <strain evidence="18">ASRB1</strain>
    </source>
</reference>
<evidence type="ECO:0000256" key="3">
    <source>
        <dbReference type="ARBA" id="ARBA00004910"/>
    </source>
</evidence>
<dbReference type="PANTHER" id="PTHR38011:SF7">
    <property type="entry name" value="2,5-DIAMINO-6-RIBOSYLAMINO-4(3H)-PYRIMIDINONE 5'-PHOSPHATE REDUCTASE"/>
    <property type="match status" value="1"/>
</dbReference>
<dbReference type="PROSITE" id="PS00903">
    <property type="entry name" value="CYT_DCMP_DEAMINASES_1"/>
    <property type="match status" value="1"/>
</dbReference>
<feature type="binding site" evidence="15">
    <location>
        <position position="189"/>
    </location>
    <ligand>
        <name>substrate</name>
    </ligand>
</feature>
<dbReference type="GO" id="GO:0008703">
    <property type="term" value="F:5-amino-6-(5-phosphoribosylamino)uracil reductase activity"/>
    <property type="evidence" value="ECO:0007669"/>
    <property type="project" value="UniProtKB-EC"/>
</dbReference>
<dbReference type="SUPFAM" id="SSF53597">
    <property type="entry name" value="Dihydrofolate reductase-like"/>
    <property type="match status" value="1"/>
</dbReference>
<dbReference type="Pfam" id="PF00383">
    <property type="entry name" value="dCMP_cyt_deam_1"/>
    <property type="match status" value="1"/>
</dbReference>
<evidence type="ECO:0000256" key="13">
    <source>
        <dbReference type="PIRNR" id="PIRNR006769"/>
    </source>
</evidence>
<feature type="binding site" evidence="15">
    <location>
        <position position="209"/>
    </location>
    <ligand>
        <name>substrate</name>
    </ligand>
</feature>
<dbReference type="NCBIfam" id="TIGR00227">
    <property type="entry name" value="ribD_Cterm"/>
    <property type="match status" value="1"/>
</dbReference>
<feature type="binding site" evidence="15">
    <location>
        <position position="159"/>
    </location>
    <ligand>
        <name>NADP(+)</name>
        <dbReference type="ChEBI" id="CHEBI:58349"/>
    </ligand>
</feature>
<keyword evidence="12" id="KW-0511">Multifunctional enzyme</keyword>
<evidence type="ECO:0000256" key="7">
    <source>
        <dbReference type="ARBA" id="ARBA00022723"/>
    </source>
</evidence>
<evidence type="ECO:0000256" key="14">
    <source>
        <dbReference type="PIRSR" id="PIRSR006769-1"/>
    </source>
</evidence>
<feature type="binding site" evidence="15">
    <location>
        <position position="229"/>
    </location>
    <ligand>
        <name>NADP(+)</name>
        <dbReference type="ChEBI" id="CHEBI:58349"/>
    </ligand>
</feature>
<dbReference type="InterPro" id="IPR016193">
    <property type="entry name" value="Cytidine_deaminase-like"/>
</dbReference>
<sequence>MIRHSDQDRVFMREALRLAAKGSGWTSPNPMVGAVVVRDGSIIGKGYHEKVGGPHAEVNALREAGSDARGATLYVTLEPCNHHGRTPPCTEAVLNAGISRVVVGMDDPNPRVAGGGTGRLRSQGLEVVSHVLEKECRALNQAFIKHATTGMPYITLKAAATLDGRIATHSGDSRWISNERSRRFVHHLRCVLDGILVGIETTLKDDPQLTARLSGRPPCRQPIRMILDTHLRIPLESKLVQTACEVPVWVFCGEKASREKEALLLAAGVEVLRLPVKEEHIDLAAMTEMIGKRQVSSLLVEGGARVLGAFLEAGLADNFHFFYAPKILGDPEGVPMILGRGRDKMSEALPAYDIRTRRFGEDVMLSGRFHEHLY</sequence>
<dbReference type="NCBIfam" id="TIGR00326">
    <property type="entry name" value="eubact_ribD"/>
    <property type="match status" value="1"/>
</dbReference>
<evidence type="ECO:0000256" key="8">
    <source>
        <dbReference type="ARBA" id="ARBA00022801"/>
    </source>
</evidence>
<evidence type="ECO:0000259" key="17">
    <source>
        <dbReference type="PROSITE" id="PS51747"/>
    </source>
</evidence>
<dbReference type="InterPro" id="IPR004794">
    <property type="entry name" value="Eubact_RibD"/>
</dbReference>
<dbReference type="PANTHER" id="PTHR38011">
    <property type="entry name" value="DIHYDROFOLATE REDUCTASE FAMILY PROTEIN (AFU_ORTHOLOGUE AFUA_8G06820)"/>
    <property type="match status" value="1"/>
</dbReference>
<dbReference type="RefSeq" id="WP_281792163.1">
    <property type="nucleotide sequence ID" value="NZ_BSDR01000001.1"/>
</dbReference>
<dbReference type="GO" id="GO:0008270">
    <property type="term" value="F:zinc ion binding"/>
    <property type="evidence" value="ECO:0007669"/>
    <property type="project" value="InterPro"/>
</dbReference>
<dbReference type="GO" id="GO:0050661">
    <property type="term" value="F:NADP binding"/>
    <property type="evidence" value="ECO:0007669"/>
    <property type="project" value="InterPro"/>
</dbReference>
<comment type="catalytic activity">
    <reaction evidence="13">
        <text>2,5-diamino-6-hydroxy-4-(5-phosphoribosylamino)-pyrimidine + H2O + H(+) = 5-amino-6-(5-phospho-D-ribosylamino)uracil + NH4(+)</text>
        <dbReference type="Rhea" id="RHEA:21868"/>
        <dbReference type="ChEBI" id="CHEBI:15377"/>
        <dbReference type="ChEBI" id="CHEBI:15378"/>
        <dbReference type="ChEBI" id="CHEBI:28938"/>
        <dbReference type="ChEBI" id="CHEBI:58453"/>
        <dbReference type="ChEBI" id="CHEBI:58614"/>
        <dbReference type="EC" id="3.5.4.26"/>
    </reaction>
</comment>
<evidence type="ECO:0000256" key="4">
    <source>
        <dbReference type="ARBA" id="ARBA00005259"/>
    </source>
</evidence>
<feature type="binding site" evidence="15">
    <location>
        <position position="205"/>
    </location>
    <ligand>
        <name>NADP(+)</name>
        <dbReference type="ChEBI" id="CHEBI:58349"/>
    </ligand>
</feature>
<comment type="similarity">
    <text evidence="4 13">In the N-terminal section; belongs to the cytidine and deoxycytidylate deaminase family.</text>
</comment>
<keyword evidence="6 13" id="KW-0686">Riboflavin biosynthesis</keyword>
<comment type="similarity">
    <text evidence="5 13">In the C-terminal section; belongs to the HTP reductase family.</text>
</comment>
<dbReference type="InterPro" id="IPR016192">
    <property type="entry name" value="APOBEC/CMP_deaminase_Zn-bd"/>
</dbReference>
<dbReference type="EMBL" id="BSDR01000001">
    <property type="protein sequence ID" value="GLI33146.1"/>
    <property type="molecule type" value="Genomic_DNA"/>
</dbReference>
<keyword evidence="7 13" id="KW-0479">Metal-binding</keyword>